<dbReference type="InterPro" id="IPR053967">
    <property type="entry name" value="LlgE_F_G-like_D1"/>
</dbReference>
<keyword evidence="9" id="KW-0966">Cell projection</keyword>
<evidence type="ECO:0000256" key="4">
    <source>
        <dbReference type="ARBA" id="ARBA00023143"/>
    </source>
</evidence>
<dbReference type="GO" id="GO:0005829">
    <property type="term" value="C:cytosol"/>
    <property type="evidence" value="ECO:0007669"/>
    <property type="project" value="TreeGrafter"/>
</dbReference>
<dbReference type="InterPro" id="IPR010930">
    <property type="entry name" value="Flg_bb/hook_C_dom"/>
</dbReference>
<dbReference type="Pfam" id="PF07559">
    <property type="entry name" value="FlgE_D2"/>
    <property type="match status" value="1"/>
</dbReference>
<keyword evidence="9" id="KW-0969">Cilium</keyword>
<name>A0A1J5QGD7_9ZZZZ</name>
<comment type="caution">
    <text evidence="9">The sequence shown here is derived from an EMBL/GenBank/DDBJ whole genome shotgun (WGS) entry which is preliminary data.</text>
</comment>
<organism evidence="9">
    <name type="scientific">mine drainage metagenome</name>
    <dbReference type="NCBI Taxonomy" id="410659"/>
    <lineage>
        <taxon>unclassified sequences</taxon>
        <taxon>metagenomes</taxon>
        <taxon>ecological metagenomes</taxon>
    </lineage>
</organism>
<keyword evidence="4" id="KW-0975">Bacterial flagellum</keyword>
<dbReference type="Pfam" id="PF22692">
    <property type="entry name" value="LlgE_F_G_D1"/>
    <property type="match status" value="1"/>
</dbReference>
<evidence type="ECO:0000256" key="3">
    <source>
        <dbReference type="ARBA" id="ARBA00019015"/>
    </source>
</evidence>
<dbReference type="SUPFAM" id="SSF117143">
    <property type="entry name" value="Flagellar hook protein flgE"/>
    <property type="match status" value="1"/>
</dbReference>
<dbReference type="InterPro" id="IPR011491">
    <property type="entry name" value="FlgE_D2"/>
</dbReference>
<evidence type="ECO:0000256" key="1">
    <source>
        <dbReference type="ARBA" id="ARBA00004117"/>
    </source>
</evidence>
<dbReference type="Gene3D" id="2.60.98.20">
    <property type="entry name" value="Flagellar hook protein FlgE"/>
    <property type="match status" value="1"/>
</dbReference>
<feature type="domain" description="Flagellar basal-body/hook protein C-terminal" evidence="6">
    <location>
        <begin position="356"/>
        <end position="400"/>
    </location>
</feature>
<evidence type="ECO:0000259" key="6">
    <source>
        <dbReference type="Pfam" id="PF06429"/>
    </source>
</evidence>
<dbReference type="InterPro" id="IPR037925">
    <property type="entry name" value="FlgE/F/G-like"/>
</dbReference>
<dbReference type="GO" id="GO:0009424">
    <property type="term" value="C:bacterial-type flagellum hook"/>
    <property type="evidence" value="ECO:0007669"/>
    <property type="project" value="TreeGrafter"/>
</dbReference>
<evidence type="ECO:0000313" key="9">
    <source>
        <dbReference type="EMBL" id="OIQ82609.1"/>
    </source>
</evidence>
<protein>
    <recommendedName>
        <fullName evidence="3">Flagellar hook protein FlgE</fullName>
    </recommendedName>
</protein>
<dbReference type="AlphaFoldDB" id="A0A1J5QGD7"/>
<dbReference type="PANTHER" id="PTHR30435:SF1">
    <property type="entry name" value="FLAGELLAR HOOK PROTEIN FLGE"/>
    <property type="match status" value="1"/>
</dbReference>
<dbReference type="EMBL" id="MLJW01000786">
    <property type="protein sequence ID" value="OIQ82609.1"/>
    <property type="molecule type" value="Genomic_DNA"/>
</dbReference>
<sequence length="402" mass="40457">MLRSLFAGITGLRSNQTMMDVVGNNIANVNTVGFKSSQTVFEDTLSQMVQGAGAPQASSGGTNPAQVGLGVKLAGISTNFAQGAAQLTGRSTDMMIQGDGFFLVRNGSELLYTRAGSFSLDGSGQMVTPDGAVVQGWAGVNGVINTNGSPGAVKIPTGIQLPPAQTANMSLGGNLPAGAAVGTNVVASITAYDAQGVQHSMTYSFTNTAANAWNLVVTDGTGVPSAPIALAFSASGALTTPATPFTATYSFAGGTNNVTMNLAQMTQFGGAATASALSQDGSAVGGLQTFSISPDGTVVGVFSNGLRQPLAQISLATFNNPPGLEKVGDSMYRGSVNSGVARLGVAGTGGRGTLAGGVLEMSNVDLAAEFTNLIISQRALQASSKVITASDEVLQDLVNLKR</sequence>
<reference evidence="9" key="1">
    <citation type="submission" date="2016-10" db="EMBL/GenBank/DDBJ databases">
        <title>Sequence of Gallionella enrichment culture.</title>
        <authorList>
            <person name="Poehlein A."/>
            <person name="Muehling M."/>
            <person name="Daniel R."/>
        </authorList>
    </citation>
    <scope>NUCLEOTIDE SEQUENCE</scope>
</reference>
<dbReference type="InterPro" id="IPR037058">
    <property type="entry name" value="Falgellar_hook_FlgE_sf"/>
</dbReference>
<evidence type="ECO:0000256" key="2">
    <source>
        <dbReference type="ARBA" id="ARBA00009677"/>
    </source>
</evidence>
<dbReference type="GO" id="GO:0009425">
    <property type="term" value="C:bacterial-type flagellum basal body"/>
    <property type="evidence" value="ECO:0007669"/>
    <property type="project" value="UniProtKB-SubCell"/>
</dbReference>
<accession>A0A1J5QGD7</accession>
<evidence type="ECO:0000259" key="5">
    <source>
        <dbReference type="Pfam" id="PF00460"/>
    </source>
</evidence>
<gene>
    <name evidence="9" type="primary">flgE_9</name>
    <name evidence="9" type="ORF">GALL_356080</name>
</gene>
<dbReference type="InterPro" id="IPR001444">
    <property type="entry name" value="Flag_bb_rod_N"/>
</dbReference>
<keyword evidence="9" id="KW-0282">Flagellum</keyword>
<feature type="domain" description="Flagellar basal body rod protein N-terminal" evidence="5">
    <location>
        <begin position="8"/>
        <end position="35"/>
    </location>
</feature>
<evidence type="ECO:0000259" key="7">
    <source>
        <dbReference type="Pfam" id="PF07559"/>
    </source>
</evidence>
<dbReference type="Pfam" id="PF06429">
    <property type="entry name" value="Flg_bbr_C"/>
    <property type="match status" value="1"/>
</dbReference>
<proteinExistence type="inferred from homology"/>
<feature type="domain" description="Flagellar hook protein FlgE/F/G-like D1" evidence="8">
    <location>
        <begin position="95"/>
        <end position="159"/>
    </location>
</feature>
<comment type="subcellular location">
    <subcellularLocation>
        <location evidence="1">Bacterial flagellum basal body</location>
    </subcellularLocation>
</comment>
<evidence type="ECO:0000259" key="8">
    <source>
        <dbReference type="Pfam" id="PF22692"/>
    </source>
</evidence>
<dbReference type="GO" id="GO:0071978">
    <property type="term" value="P:bacterial-type flagellum-dependent swarming motility"/>
    <property type="evidence" value="ECO:0007669"/>
    <property type="project" value="TreeGrafter"/>
</dbReference>
<dbReference type="PANTHER" id="PTHR30435">
    <property type="entry name" value="FLAGELLAR PROTEIN"/>
    <property type="match status" value="1"/>
</dbReference>
<dbReference type="InterPro" id="IPR020013">
    <property type="entry name" value="Flagellar_FlgE/F/G"/>
</dbReference>
<feature type="domain" description="Flagellar hook protein FlgE D2" evidence="7">
    <location>
        <begin position="184"/>
        <end position="281"/>
    </location>
</feature>
<dbReference type="Pfam" id="PF00460">
    <property type="entry name" value="Flg_bb_rod"/>
    <property type="match status" value="1"/>
</dbReference>
<dbReference type="NCBIfam" id="TIGR03506">
    <property type="entry name" value="FlgEFG_subfam"/>
    <property type="match status" value="1"/>
</dbReference>
<comment type="similarity">
    <text evidence="2">Belongs to the flagella basal body rod proteins family.</text>
</comment>